<dbReference type="RefSeq" id="XP_030384000.1">
    <property type="nucleotide sequence ID" value="XM_030528140.1"/>
</dbReference>
<dbReference type="AlphaFoldDB" id="A0A6J2U7P4"/>
<evidence type="ECO:0000313" key="1">
    <source>
        <dbReference type="Proteomes" id="UP000504634"/>
    </source>
</evidence>
<dbReference type="OrthoDB" id="7882697at2759"/>
<keyword evidence="1" id="KW-1185">Reference proteome</keyword>
<reference evidence="2" key="1">
    <citation type="submission" date="2025-08" db="UniProtKB">
        <authorList>
            <consortium name="RefSeq"/>
        </authorList>
    </citation>
    <scope>IDENTIFICATION</scope>
    <source>
        <strain evidence="2">11010-0011.00</strain>
        <tissue evidence="2">Whole body</tissue>
    </source>
</reference>
<evidence type="ECO:0000313" key="2">
    <source>
        <dbReference type="RefSeq" id="XP_030384000.1"/>
    </source>
</evidence>
<sequence>MADWERSAKSMRQSQNLVALGRWVSNFGSNDTIEKRVISPRFTESTNKSSAIGLLETILHELTGRKQLNQVLLLITPTRRHKTQRKLHCFDRRTREHLGVTSITELEVDLLKKYEMLLKYEIMFADQYIQPKQIATNKSVISELFLRDSGAPSCVGRGKFYGLDRRRFQSTLNFVKKPTVMCDVSIQADLTQPEIKSLRRPKIPVRMRNPELLRHWNFVNNTAS</sequence>
<dbReference type="GeneID" id="115631414"/>
<dbReference type="Proteomes" id="UP000504634">
    <property type="component" value="Unplaced"/>
</dbReference>
<name>A0A6J2U7P4_DROLE</name>
<accession>A0A6J2U7P4</accession>
<gene>
    <name evidence="2" type="primary">LOC115631414</name>
</gene>
<proteinExistence type="predicted"/>
<organism evidence="1 2">
    <name type="scientific">Drosophila lebanonensis</name>
    <name type="common">Fruit fly</name>
    <name type="synonym">Scaptodrosophila lebanonensis</name>
    <dbReference type="NCBI Taxonomy" id="7225"/>
    <lineage>
        <taxon>Eukaryota</taxon>
        <taxon>Metazoa</taxon>
        <taxon>Ecdysozoa</taxon>
        <taxon>Arthropoda</taxon>
        <taxon>Hexapoda</taxon>
        <taxon>Insecta</taxon>
        <taxon>Pterygota</taxon>
        <taxon>Neoptera</taxon>
        <taxon>Endopterygota</taxon>
        <taxon>Diptera</taxon>
        <taxon>Brachycera</taxon>
        <taxon>Muscomorpha</taxon>
        <taxon>Ephydroidea</taxon>
        <taxon>Drosophilidae</taxon>
        <taxon>Scaptodrosophila</taxon>
    </lineage>
</organism>
<protein>
    <submittedName>
        <fullName evidence="2">Uncharacterized protein LOC115631414</fullName>
    </submittedName>
</protein>